<dbReference type="InterPro" id="IPR002347">
    <property type="entry name" value="SDR_fam"/>
</dbReference>
<dbReference type="RefSeq" id="WP_014803858.1">
    <property type="nucleotide sequence ID" value="NC_018020.1"/>
</dbReference>
<accession>I4B7U9</accession>
<dbReference type="KEGG" id="tpx:Turpa_2717"/>
<gene>
    <name evidence="4" type="ordered locus">Turpa_2717</name>
</gene>
<dbReference type="GO" id="GO:0016491">
    <property type="term" value="F:oxidoreductase activity"/>
    <property type="evidence" value="ECO:0007669"/>
    <property type="project" value="UniProtKB-KW"/>
</dbReference>
<name>I4B7U9_TURPD</name>
<evidence type="ECO:0000256" key="1">
    <source>
        <dbReference type="ARBA" id="ARBA00006484"/>
    </source>
</evidence>
<evidence type="ECO:0000256" key="3">
    <source>
        <dbReference type="RuleBase" id="RU000363"/>
    </source>
</evidence>
<dbReference type="Proteomes" id="UP000006048">
    <property type="component" value="Chromosome"/>
</dbReference>
<dbReference type="Gene3D" id="3.40.50.720">
    <property type="entry name" value="NAD(P)-binding Rossmann-like Domain"/>
    <property type="match status" value="1"/>
</dbReference>
<organism evidence="4 5">
    <name type="scientific">Turneriella parva (strain ATCC BAA-1111 / DSM 21527 / NCTC 11395 / H)</name>
    <name type="common">Leptospira parva</name>
    <dbReference type="NCBI Taxonomy" id="869212"/>
    <lineage>
        <taxon>Bacteria</taxon>
        <taxon>Pseudomonadati</taxon>
        <taxon>Spirochaetota</taxon>
        <taxon>Spirochaetia</taxon>
        <taxon>Leptospirales</taxon>
        <taxon>Leptospiraceae</taxon>
        <taxon>Turneriella</taxon>
    </lineage>
</organism>
<dbReference type="PATRIC" id="fig|869212.3.peg.2738"/>
<dbReference type="HOGENOM" id="CLU_010194_2_1_12"/>
<dbReference type="STRING" id="869212.Turpa_2717"/>
<sequence>MQLAQKTVWITGASSGIGKALVAEAARHGANVVLSARDKAALVQVVKDSGLTPANSLILPLDLSRYKKFDAEVKTVLKKFSKIDFLINNGGISQRSLAAETQIQVYEEIMAVNYFGNISLTLAVLPSMRSRRSGSIATISSVAGKFGTPYRSGYSASKFALSGFYEALRAENFKENIQVSIVYPGFVKTNVSLNARTGSGKKQGTMDTGQSVGISAEECAQRALAGIVRGKNEIYIAGPKERFAVLLHRFFPGLFARVIRKAKVT</sequence>
<protein>
    <submittedName>
        <fullName evidence="4">Short-chain dehydrogenase/reductase SDR</fullName>
    </submittedName>
</protein>
<dbReference type="PRINTS" id="PR00081">
    <property type="entry name" value="GDHRDH"/>
</dbReference>
<dbReference type="PROSITE" id="PS00061">
    <property type="entry name" value="ADH_SHORT"/>
    <property type="match status" value="1"/>
</dbReference>
<evidence type="ECO:0000256" key="2">
    <source>
        <dbReference type="ARBA" id="ARBA00023002"/>
    </source>
</evidence>
<keyword evidence="2" id="KW-0560">Oxidoreductase</keyword>
<dbReference type="NCBIfam" id="NF004825">
    <property type="entry name" value="PRK06181.1"/>
    <property type="match status" value="1"/>
</dbReference>
<proteinExistence type="inferred from homology"/>
<dbReference type="OrthoDB" id="9793345at2"/>
<dbReference type="SUPFAM" id="SSF51735">
    <property type="entry name" value="NAD(P)-binding Rossmann-fold domains"/>
    <property type="match status" value="1"/>
</dbReference>
<evidence type="ECO:0000313" key="5">
    <source>
        <dbReference type="Proteomes" id="UP000006048"/>
    </source>
</evidence>
<dbReference type="InterPro" id="IPR036291">
    <property type="entry name" value="NAD(P)-bd_dom_sf"/>
</dbReference>
<reference evidence="4 5" key="1">
    <citation type="submission" date="2012-06" db="EMBL/GenBank/DDBJ databases">
        <title>The complete chromosome of genome of Turneriella parva DSM 21527.</title>
        <authorList>
            <consortium name="US DOE Joint Genome Institute (JGI-PGF)"/>
            <person name="Lucas S."/>
            <person name="Han J."/>
            <person name="Lapidus A."/>
            <person name="Bruce D."/>
            <person name="Goodwin L."/>
            <person name="Pitluck S."/>
            <person name="Peters L."/>
            <person name="Kyrpides N."/>
            <person name="Mavromatis K."/>
            <person name="Ivanova N."/>
            <person name="Mikhailova N."/>
            <person name="Chertkov O."/>
            <person name="Detter J.C."/>
            <person name="Tapia R."/>
            <person name="Han C."/>
            <person name="Land M."/>
            <person name="Hauser L."/>
            <person name="Markowitz V."/>
            <person name="Cheng J.-F."/>
            <person name="Hugenholtz P."/>
            <person name="Woyke T."/>
            <person name="Wu D."/>
            <person name="Gronow S."/>
            <person name="Wellnitz S."/>
            <person name="Brambilla E."/>
            <person name="Klenk H.-P."/>
            <person name="Eisen J.A."/>
        </authorList>
    </citation>
    <scope>NUCLEOTIDE SEQUENCE [LARGE SCALE GENOMIC DNA]</scope>
    <source>
        <strain evidence="5">ATCC BAA-1111 / DSM 21527 / NCTC 11395 / H</strain>
    </source>
</reference>
<comment type="similarity">
    <text evidence="1 3">Belongs to the short-chain dehydrogenases/reductases (SDR) family.</text>
</comment>
<dbReference type="GO" id="GO:0016020">
    <property type="term" value="C:membrane"/>
    <property type="evidence" value="ECO:0007669"/>
    <property type="project" value="TreeGrafter"/>
</dbReference>
<dbReference type="InterPro" id="IPR020904">
    <property type="entry name" value="Sc_DH/Rdtase_CS"/>
</dbReference>
<dbReference type="PANTHER" id="PTHR44196:SF1">
    <property type="entry name" value="DEHYDROGENASE_REDUCTASE SDR FAMILY MEMBER 7B"/>
    <property type="match status" value="1"/>
</dbReference>
<keyword evidence="5" id="KW-1185">Reference proteome</keyword>
<dbReference type="PRINTS" id="PR00080">
    <property type="entry name" value="SDRFAMILY"/>
</dbReference>
<dbReference type="Pfam" id="PF00106">
    <property type="entry name" value="adh_short"/>
    <property type="match status" value="1"/>
</dbReference>
<dbReference type="PANTHER" id="PTHR44196">
    <property type="entry name" value="DEHYDROGENASE/REDUCTASE SDR FAMILY MEMBER 7B"/>
    <property type="match status" value="1"/>
</dbReference>
<evidence type="ECO:0000313" key="4">
    <source>
        <dbReference type="EMBL" id="AFM13356.1"/>
    </source>
</evidence>
<dbReference type="AlphaFoldDB" id="I4B7U9"/>
<dbReference type="EMBL" id="CP002959">
    <property type="protein sequence ID" value="AFM13356.1"/>
    <property type="molecule type" value="Genomic_DNA"/>
</dbReference>